<dbReference type="GO" id="GO:0005737">
    <property type="term" value="C:cytoplasm"/>
    <property type="evidence" value="ECO:0007669"/>
    <property type="project" value="TreeGrafter"/>
</dbReference>
<dbReference type="PANTHER" id="PTHR14950">
    <property type="entry name" value="DICER-RELATED"/>
    <property type="match status" value="1"/>
</dbReference>
<dbReference type="EnsemblPlants" id="QL01p047991:mrna">
    <property type="protein sequence ID" value="QL01p047991:mrna"/>
    <property type="gene ID" value="QL01p047991"/>
</dbReference>
<keyword evidence="13 18" id="KW-0694">RNA-binding</keyword>
<evidence type="ECO:0000259" key="22">
    <source>
        <dbReference type="PROSITE" id="PS51194"/>
    </source>
</evidence>
<keyword evidence="5" id="KW-0479">Metal-binding</keyword>
<keyword evidence="8" id="KW-0255">Endonuclease</keyword>
<dbReference type="GO" id="GO:0005634">
    <property type="term" value="C:nucleus"/>
    <property type="evidence" value="ECO:0007669"/>
    <property type="project" value="UniProtKB-SubCell"/>
</dbReference>
<dbReference type="FunFam" id="3.40.50.300:FF:000420">
    <property type="entry name" value="Endoribonuclease dicer-like 1"/>
    <property type="match status" value="1"/>
</dbReference>
<dbReference type="PROSITE" id="PS51194">
    <property type="entry name" value="HELICASE_CTER"/>
    <property type="match status" value="1"/>
</dbReference>
<dbReference type="SMART" id="SM00490">
    <property type="entry name" value="HELICc"/>
    <property type="match status" value="1"/>
</dbReference>
<dbReference type="Pfam" id="PF00271">
    <property type="entry name" value="Helicase_C"/>
    <property type="match status" value="1"/>
</dbReference>
<evidence type="ECO:0000259" key="23">
    <source>
        <dbReference type="PROSITE" id="PS51327"/>
    </source>
</evidence>
<dbReference type="InterPro" id="IPR026960">
    <property type="entry name" value="RVT-Znf"/>
</dbReference>
<dbReference type="InterPro" id="IPR005034">
    <property type="entry name" value="Dicer_dimerisation"/>
</dbReference>
<dbReference type="GO" id="GO:0030422">
    <property type="term" value="P:siRNA processing"/>
    <property type="evidence" value="ECO:0007669"/>
    <property type="project" value="TreeGrafter"/>
</dbReference>
<evidence type="ECO:0000256" key="3">
    <source>
        <dbReference type="ARBA" id="ARBA00004123"/>
    </source>
</evidence>
<name>A0A7N2KQU0_QUELO</name>
<feature type="domain" description="RNase III" evidence="19">
    <location>
        <begin position="1237"/>
        <end position="1369"/>
    </location>
</feature>
<keyword evidence="10" id="KW-0347">Helicase</keyword>
<dbReference type="Gene3D" id="2.170.260.10">
    <property type="entry name" value="paz domain"/>
    <property type="match status" value="1"/>
</dbReference>
<evidence type="ECO:0000256" key="10">
    <source>
        <dbReference type="ARBA" id="ARBA00022806"/>
    </source>
</evidence>
<feature type="domain" description="PAZ" evidence="20">
    <location>
        <begin position="1072"/>
        <end position="1185"/>
    </location>
</feature>
<dbReference type="SUPFAM" id="SSF101690">
    <property type="entry name" value="PAZ domain"/>
    <property type="match status" value="1"/>
</dbReference>
<dbReference type="Proteomes" id="UP000594261">
    <property type="component" value="Chromosome 1"/>
</dbReference>
<keyword evidence="11" id="KW-0067">ATP-binding</keyword>
<dbReference type="FunFam" id="1.10.1520.10:FF:000004">
    <property type="entry name" value="Endoribonuclease dicer-like 1"/>
    <property type="match status" value="1"/>
</dbReference>
<dbReference type="FunCoup" id="A0A7N2KQU0">
    <property type="interactions" value="2617"/>
</dbReference>
<evidence type="ECO:0000256" key="6">
    <source>
        <dbReference type="ARBA" id="ARBA00022737"/>
    </source>
</evidence>
<dbReference type="PROSITE" id="PS50821">
    <property type="entry name" value="PAZ"/>
    <property type="match status" value="1"/>
</dbReference>
<comment type="subcellular location">
    <subcellularLocation>
        <location evidence="3">Nucleus</location>
    </subcellularLocation>
</comment>
<comment type="cofactor">
    <cofactor evidence="2">
        <name>Mg(2+)</name>
        <dbReference type="ChEBI" id="CHEBI:18420"/>
    </cofactor>
</comment>
<comment type="similarity">
    <text evidence="17 18">Belongs to the helicase family. Dicer subfamily.</text>
</comment>
<dbReference type="InterPro" id="IPR003100">
    <property type="entry name" value="PAZ_dom"/>
</dbReference>
<accession>A0A7N2KQU0</accession>
<feature type="domain" description="RNase III" evidence="19">
    <location>
        <begin position="1405"/>
        <end position="1552"/>
    </location>
</feature>
<reference evidence="24 25" key="1">
    <citation type="journal article" date="2016" name="G3 (Bethesda)">
        <title>First Draft Assembly and Annotation of the Genome of a California Endemic Oak Quercus lobata Nee (Fagaceae).</title>
        <authorList>
            <person name="Sork V.L."/>
            <person name="Fitz-Gibbon S.T."/>
            <person name="Puiu D."/>
            <person name="Crepeau M."/>
            <person name="Gugger P.F."/>
            <person name="Sherman R."/>
            <person name="Stevens K."/>
            <person name="Langley C.H."/>
            <person name="Pellegrini M."/>
            <person name="Salzberg S.L."/>
        </authorList>
    </citation>
    <scope>NUCLEOTIDE SEQUENCE [LARGE SCALE GENOMIC DNA]</scope>
    <source>
        <strain evidence="24 25">cv. SW786</strain>
    </source>
</reference>
<dbReference type="SUPFAM" id="SSF69065">
    <property type="entry name" value="RNase III domain-like"/>
    <property type="match status" value="2"/>
</dbReference>
<dbReference type="InterPro" id="IPR011545">
    <property type="entry name" value="DEAD/DEAH_box_helicase_dom"/>
</dbReference>
<dbReference type="Gramene" id="QL01p047991:mrna">
    <property type="protein sequence ID" value="QL01p047991:mrna"/>
    <property type="gene ID" value="QL01p047991"/>
</dbReference>
<dbReference type="InterPro" id="IPR038248">
    <property type="entry name" value="Dicer_dimer_sf"/>
</dbReference>
<dbReference type="Gene3D" id="3.40.50.300">
    <property type="entry name" value="P-loop containing nucleotide triphosphate hydrolases"/>
    <property type="match status" value="3"/>
</dbReference>
<dbReference type="PROSITE" id="PS51327">
    <property type="entry name" value="DICER_DSRBF"/>
    <property type="match status" value="1"/>
</dbReference>
<dbReference type="Pfam" id="PF00270">
    <property type="entry name" value="DEAD"/>
    <property type="match status" value="1"/>
</dbReference>
<dbReference type="Pfam" id="PF03368">
    <property type="entry name" value="Dicer_dimer"/>
    <property type="match status" value="1"/>
</dbReference>
<dbReference type="PROSITE" id="PS00517">
    <property type="entry name" value="RNASE_3_1"/>
    <property type="match status" value="1"/>
</dbReference>
<dbReference type="InParanoid" id="A0A7N2KQU0"/>
<feature type="domain" description="Helicase C-terminal" evidence="22">
    <location>
        <begin position="628"/>
        <end position="792"/>
    </location>
</feature>
<keyword evidence="4" id="KW-0540">Nuclease</keyword>
<dbReference type="PANTHER" id="PTHR14950:SF70">
    <property type="entry name" value="ENDORIBONUCLEASE DICER HOMOLOG 2"/>
    <property type="match status" value="1"/>
</dbReference>
<evidence type="ECO:0000259" key="20">
    <source>
        <dbReference type="PROSITE" id="PS50821"/>
    </source>
</evidence>
<keyword evidence="12" id="KW-0460">Magnesium</keyword>
<evidence type="ECO:0000256" key="18">
    <source>
        <dbReference type="PROSITE-ProRule" id="PRU00657"/>
    </source>
</evidence>
<dbReference type="Pfam" id="PF00636">
    <property type="entry name" value="Ribonuclease_3"/>
    <property type="match status" value="2"/>
</dbReference>
<dbReference type="GO" id="GO:0005524">
    <property type="term" value="F:ATP binding"/>
    <property type="evidence" value="ECO:0007669"/>
    <property type="project" value="UniProtKB-KW"/>
</dbReference>
<dbReference type="PROSITE" id="PS51192">
    <property type="entry name" value="HELICASE_ATP_BIND_1"/>
    <property type="match status" value="1"/>
</dbReference>
<evidence type="ECO:0000256" key="4">
    <source>
        <dbReference type="ARBA" id="ARBA00022722"/>
    </source>
</evidence>
<dbReference type="GO" id="GO:0004386">
    <property type="term" value="F:helicase activity"/>
    <property type="evidence" value="ECO:0007669"/>
    <property type="project" value="UniProtKB-KW"/>
</dbReference>
<dbReference type="Pfam" id="PF02170">
    <property type="entry name" value="PAZ"/>
    <property type="match status" value="1"/>
</dbReference>
<dbReference type="Gene3D" id="1.10.1520.10">
    <property type="entry name" value="Ribonuclease III domain"/>
    <property type="match status" value="2"/>
</dbReference>
<dbReference type="SMART" id="SM00535">
    <property type="entry name" value="RIBOc"/>
    <property type="match status" value="2"/>
</dbReference>
<dbReference type="PROSITE" id="PS50142">
    <property type="entry name" value="RNASE_3_2"/>
    <property type="match status" value="2"/>
</dbReference>
<keyword evidence="6" id="KW-0677">Repeat</keyword>
<organism evidence="24 25">
    <name type="scientific">Quercus lobata</name>
    <name type="common">Valley oak</name>
    <dbReference type="NCBI Taxonomy" id="97700"/>
    <lineage>
        <taxon>Eukaryota</taxon>
        <taxon>Viridiplantae</taxon>
        <taxon>Streptophyta</taxon>
        <taxon>Embryophyta</taxon>
        <taxon>Tracheophyta</taxon>
        <taxon>Spermatophyta</taxon>
        <taxon>Magnoliopsida</taxon>
        <taxon>eudicotyledons</taxon>
        <taxon>Gunneridae</taxon>
        <taxon>Pentapetalae</taxon>
        <taxon>rosids</taxon>
        <taxon>fabids</taxon>
        <taxon>Fagales</taxon>
        <taxon>Fagaceae</taxon>
        <taxon>Quercus</taxon>
    </lineage>
</organism>
<keyword evidence="25" id="KW-1185">Reference proteome</keyword>
<comment type="cofactor">
    <cofactor evidence="1">
        <name>Mn(2+)</name>
        <dbReference type="ChEBI" id="CHEBI:29035"/>
    </cofactor>
</comment>
<evidence type="ECO:0000256" key="16">
    <source>
        <dbReference type="ARBA" id="ARBA00023242"/>
    </source>
</evidence>
<dbReference type="FunFam" id="1.10.1520.10:FF:000013">
    <property type="entry name" value="Endoribonuclease Dicer homolog 2"/>
    <property type="match status" value="1"/>
</dbReference>
<dbReference type="InterPro" id="IPR036085">
    <property type="entry name" value="PAZ_dom_sf"/>
</dbReference>
<dbReference type="GO" id="GO:0046872">
    <property type="term" value="F:metal ion binding"/>
    <property type="evidence" value="ECO:0007669"/>
    <property type="project" value="UniProtKB-KW"/>
</dbReference>
<dbReference type="GO" id="GO:0003723">
    <property type="term" value="F:RNA binding"/>
    <property type="evidence" value="ECO:0007669"/>
    <property type="project" value="UniProtKB-UniRule"/>
</dbReference>
<dbReference type="SUPFAM" id="SSF52540">
    <property type="entry name" value="P-loop containing nucleoside triphosphate hydrolases"/>
    <property type="match status" value="2"/>
</dbReference>
<evidence type="ECO:0000256" key="1">
    <source>
        <dbReference type="ARBA" id="ARBA00001936"/>
    </source>
</evidence>
<evidence type="ECO:0000313" key="24">
    <source>
        <dbReference type="EnsemblPlants" id="QL01p047991:mrna"/>
    </source>
</evidence>
<keyword evidence="7" id="KW-0547">Nucleotide-binding</keyword>
<dbReference type="EMBL" id="LRBV02000001">
    <property type="status" value="NOT_ANNOTATED_CDS"/>
    <property type="molecule type" value="Genomic_DNA"/>
</dbReference>
<protein>
    <submittedName>
        <fullName evidence="24">Uncharacterized protein</fullName>
    </submittedName>
</protein>
<dbReference type="SMART" id="SM00949">
    <property type="entry name" value="PAZ"/>
    <property type="match status" value="1"/>
</dbReference>
<dbReference type="GO" id="GO:0004525">
    <property type="term" value="F:ribonuclease III activity"/>
    <property type="evidence" value="ECO:0007669"/>
    <property type="project" value="InterPro"/>
</dbReference>
<evidence type="ECO:0000256" key="14">
    <source>
        <dbReference type="ARBA" id="ARBA00023158"/>
    </source>
</evidence>
<dbReference type="InterPro" id="IPR014001">
    <property type="entry name" value="Helicase_ATP-bd"/>
</dbReference>
<evidence type="ECO:0000313" key="25">
    <source>
        <dbReference type="Proteomes" id="UP000594261"/>
    </source>
</evidence>
<dbReference type="InterPro" id="IPR027417">
    <property type="entry name" value="P-loop_NTPase"/>
</dbReference>
<dbReference type="InterPro" id="IPR000999">
    <property type="entry name" value="RNase_III_dom"/>
</dbReference>
<proteinExistence type="inferred from homology"/>
<feature type="domain" description="Helicase ATP-binding" evidence="21">
    <location>
        <begin position="366"/>
        <end position="455"/>
    </location>
</feature>
<evidence type="ECO:0000256" key="12">
    <source>
        <dbReference type="ARBA" id="ARBA00022842"/>
    </source>
</evidence>
<evidence type="ECO:0000256" key="15">
    <source>
        <dbReference type="ARBA" id="ARBA00023211"/>
    </source>
</evidence>
<dbReference type="CDD" id="cd00593">
    <property type="entry name" value="RIBOc"/>
    <property type="match status" value="2"/>
</dbReference>
<dbReference type="OMA" id="HFCAVIP"/>
<dbReference type="SMART" id="SM00487">
    <property type="entry name" value="DEXDc"/>
    <property type="match status" value="1"/>
</dbReference>
<evidence type="ECO:0000256" key="5">
    <source>
        <dbReference type="ARBA" id="ARBA00022723"/>
    </source>
</evidence>
<dbReference type="InterPro" id="IPR036389">
    <property type="entry name" value="RNase_III_sf"/>
</dbReference>
<evidence type="ECO:0000256" key="11">
    <source>
        <dbReference type="ARBA" id="ARBA00022840"/>
    </source>
</evidence>
<evidence type="ECO:0000256" key="7">
    <source>
        <dbReference type="ARBA" id="ARBA00022741"/>
    </source>
</evidence>
<feature type="domain" description="Dicer dsRNA-binding fold" evidence="23">
    <location>
        <begin position="813"/>
        <end position="897"/>
    </location>
</feature>
<dbReference type="InterPro" id="IPR001650">
    <property type="entry name" value="Helicase_C-like"/>
</dbReference>
<evidence type="ECO:0000256" key="13">
    <source>
        <dbReference type="ARBA" id="ARBA00022884"/>
    </source>
</evidence>
<evidence type="ECO:0000259" key="21">
    <source>
        <dbReference type="PROSITE" id="PS51192"/>
    </source>
</evidence>
<dbReference type="FunFam" id="3.30.160.380:FF:000001">
    <property type="entry name" value="Endoribonuclease dicer-like 1"/>
    <property type="match status" value="1"/>
</dbReference>
<sequence>MEVDRSRELSAEPLSFARSYQLEALEMAIKKNTIVFLETGSGKTLIAIMLLRSFAYLLRKPSPFIAVFLVPQVVLVPQQAKAVEMNTDLKVGMYWGDMGVDYWEAATWKQETEKNEMVLIWFEAVSGLKMNLDKSELVLVGAVHNIELLAAVLGLANRIARLQRNFLWGGLGDESKFHLVNWAIVCAPLSSGGLGIKKQRIFNVALLGKWLWRFGQERDALWRQVIEVKYGCEWGGWCSSSFSGPYGVSLWKNIRRRWPSLSLFISYEIGDGSKVDVHNRDLEAFWSFMDTIYGTPVRGIGEDKRCWLPDKSKGFMVSAYYHLLAGHSEQFFPRKSIWKQKIPSRVAFFVWTIARGKCLTVDNLRKRKVLVMTPAILLHGLRHSFFNLTMIKVLIFDECHHARGKHPYACILTEFYHRRLDSAKSDIPRILGMTASPIKSKSGDSEFSFWEKINELETMMNSKVYTCASESVLAQFIPFSTAKFKFYRDWKVQSTLYAQLGNKLQALKEKHERSLENSDLKESTIDSASKKITKIWLALLFCLDELGIWLALKAAESFLCNEFDLCNETGSISWGKLDVLSEKIVKNFSSDAFKAFAACVPSGPGWSIGDNINASMDAGLLTSKVICLIESLLEYRDLKDIRCIVFVERVIAAVVLHYLLNELLPKYGSWKSKYIAGNNSRLQSQTRKIQNEIVEEFRKGVVNVIVATSILEEGLDVQSCNLVIRFDPCSTVCSFIQSRGRARMQNSDYLLMLKSGDGATESRLKKYLASGDIMRKESLLHSSLPCSPLKCDSNDEEFYRVQSTGAIVTLTSSVELIYFYCSRLPSDCYFKPAPRWDKMTHTLHLPMSCPLPEVVVQRDVDPKILKQIACLEACKQLHEIGALTDNLVPDIVVEEADAQESGKEPYNDEQPCYFPPELVDRCTKNSNIMYYCYLIELKENFSYDIPVHDIVLVVRSELEPDIGSFHFDLDVDKGSLTVNFKYVGLIHLTPDQVLLCRRFQITVLRVLIDRNLNKLKEVLDGYCLDDNHEIDYLLLPATGKHHRPIDWECVLSTEFSCGKACECHVQCGSKGHARRIQTKDGPVCTCMLRNSLVYTPHNGHVYCITGILGLNGNAPLKLRDGRIVTYKKYYEERHGIKLCFDYESLLHGRHIFQAQNYLQRCKKQKEKESSNTFVELPPELCSIIMSPISITTFYSFSFVPSIMHRLESLLIAVNLKKMPLDHHCMQNDLIPTMKVLEAITTKKCQEKFHLESLETLGDSFLKYAASQQLFKTYQNQHEGLLSVKKEKIISNAALCKFGCRRKIPGFIRTEPFDPKMWIIPGEKSGSNALNEELLSNNRKIYVRGNRKVKSKRVADVVEALIGAFLSTGGETAALLFMYWMGIKVDFNITPYERHFQVHAEKLINVRRLETLLNYSFHDPSLLVEALTHGSYMLPEIPRCYQRLEFLGDAVLDYLVTLHFYNKYPELSPELLTDMRSASVNNDCYARSAVKYGLHKHILHASQDLHRHIVGTVDSFEKLSSESTFGWESQTTFPKVLGDVIESLAGAILVDSGYNKEIVFQSMRPLLEPLITPETVVFHPAKELNELCQQEHFNMEKPIKSTNKGGVSITIEVEADGILFKHTATVADKRIAKKVACKVVLDSLKKHIAMTRALEVSKR</sequence>
<dbReference type="Gene3D" id="3.30.160.380">
    <property type="entry name" value="Dicer dimerisation domain"/>
    <property type="match status" value="1"/>
</dbReference>
<keyword evidence="16" id="KW-0539">Nucleus</keyword>
<reference evidence="24" key="2">
    <citation type="submission" date="2021-01" db="UniProtKB">
        <authorList>
            <consortium name="EnsemblPlants"/>
        </authorList>
    </citation>
    <scope>IDENTIFICATION</scope>
</reference>
<dbReference type="CDD" id="cd18802">
    <property type="entry name" value="SF2_C_dicer"/>
    <property type="match status" value="1"/>
</dbReference>
<evidence type="ECO:0000256" key="8">
    <source>
        <dbReference type="ARBA" id="ARBA00022759"/>
    </source>
</evidence>
<keyword evidence="9" id="KW-0378">Hydrolase</keyword>
<dbReference type="SUPFAM" id="SSF54768">
    <property type="entry name" value="dsRNA-binding domain-like"/>
    <property type="match status" value="1"/>
</dbReference>
<evidence type="ECO:0000259" key="19">
    <source>
        <dbReference type="PROSITE" id="PS50142"/>
    </source>
</evidence>
<evidence type="ECO:0000256" key="17">
    <source>
        <dbReference type="ARBA" id="ARBA00035116"/>
    </source>
</evidence>
<evidence type="ECO:0000256" key="2">
    <source>
        <dbReference type="ARBA" id="ARBA00001946"/>
    </source>
</evidence>
<keyword evidence="14" id="KW-0943">RNA-mediated gene silencing</keyword>
<dbReference type="Pfam" id="PF13966">
    <property type="entry name" value="zf-RVT"/>
    <property type="match status" value="1"/>
</dbReference>
<evidence type="ECO:0000256" key="9">
    <source>
        <dbReference type="ARBA" id="ARBA00022801"/>
    </source>
</evidence>
<keyword evidence="15" id="KW-0464">Manganese</keyword>